<sequence length="544" mass="62113">MSTERRASSNPMTNEENAMFLDILQEAPLFGHRKSRSLVGSYLYMILLAGYAVLAAGAPWIFHQLHHLTPSLLCCCDVALLILTGIFQQYFVFQVQKIRIQGYYSFSQKLKHVVRLPFAIASYGTAAMLLVIVWDPQISILSTSALQRIIMIAESVCAGFFMSLYIGYVHQYNSVNSRPDVLKSLYSPLQPSSTMDGLRYYEGRLSDQQTALLQYQRENLHFLSEEILSLQEKLSKYEQSDDGSTPQVDLAHLLAARDQELRTLSAEMNQLQSELRLARSLIAERDAEVQRVNNTNSQYVEENERLRAILSEWSMRAANLERALEVERMSNSELQKEVAGGRRKQMVETSEQSPFMEPPPSSRPEEPPSWDELYKINLMPSELFVKFRKELQGLRVGVNLELYNEPTNDYHAKLVLKPLSPERKWKFIYEPLHQEVRLLSKKIPLTRFLNLQVGVGHNFQMNAMGWKWKLTSCLGGDGVSRIRNKTTLGLTPGVDFRFGWRADFVLPEVTGALGTEEPLFNMSSGRLEASLDRVEAILTHSEYL</sequence>
<dbReference type="InterPro" id="IPR029399">
    <property type="entry name" value="TMEM192"/>
</dbReference>
<dbReference type="GO" id="GO:0016020">
    <property type="term" value="C:membrane"/>
    <property type="evidence" value="ECO:0007669"/>
    <property type="project" value="UniProtKB-SubCell"/>
</dbReference>
<evidence type="ECO:0000313" key="10">
    <source>
        <dbReference type="Proteomes" id="UP001642260"/>
    </source>
</evidence>
<keyword evidence="3 7" id="KW-0812">Transmembrane</keyword>
<dbReference type="AlphaFoldDB" id="A0ABC8JMF0"/>
<feature type="region of interest" description="Disordered" evidence="6">
    <location>
        <begin position="334"/>
        <end position="368"/>
    </location>
</feature>
<reference evidence="9 10" key="1">
    <citation type="submission" date="2022-03" db="EMBL/GenBank/DDBJ databases">
        <authorList>
            <person name="Macdonald S."/>
            <person name="Ahmed S."/>
            <person name="Newling K."/>
        </authorList>
    </citation>
    <scope>NUCLEOTIDE SEQUENCE [LARGE SCALE GENOMIC DNA]</scope>
</reference>
<dbReference type="EMBL" id="CAKOAT010100377">
    <property type="protein sequence ID" value="CAH8324164.1"/>
    <property type="molecule type" value="Genomic_DNA"/>
</dbReference>
<feature type="transmembrane region" description="Helical" evidence="7">
    <location>
        <begin position="146"/>
        <end position="168"/>
    </location>
</feature>
<evidence type="ECO:0000313" key="9">
    <source>
        <dbReference type="EMBL" id="CAH8324164.1"/>
    </source>
</evidence>
<proteinExistence type="inferred from homology"/>
<feature type="transmembrane region" description="Helical" evidence="7">
    <location>
        <begin position="68"/>
        <end position="92"/>
    </location>
</feature>
<feature type="transmembrane region" description="Helical" evidence="7">
    <location>
        <begin position="113"/>
        <end position="134"/>
    </location>
</feature>
<comment type="similarity">
    <text evidence="2">Belongs to the TMEM192 family.</text>
</comment>
<organism evidence="9 10">
    <name type="scientific">Eruca vesicaria subsp. sativa</name>
    <name type="common">Garden rocket</name>
    <name type="synonym">Eruca sativa</name>
    <dbReference type="NCBI Taxonomy" id="29727"/>
    <lineage>
        <taxon>Eukaryota</taxon>
        <taxon>Viridiplantae</taxon>
        <taxon>Streptophyta</taxon>
        <taxon>Embryophyta</taxon>
        <taxon>Tracheophyta</taxon>
        <taxon>Spermatophyta</taxon>
        <taxon>Magnoliopsida</taxon>
        <taxon>eudicotyledons</taxon>
        <taxon>Gunneridae</taxon>
        <taxon>Pentapetalae</taxon>
        <taxon>rosids</taxon>
        <taxon>malvids</taxon>
        <taxon>Brassicales</taxon>
        <taxon>Brassicaceae</taxon>
        <taxon>Brassiceae</taxon>
        <taxon>Eruca</taxon>
    </lineage>
</organism>
<gene>
    <name evidence="9" type="ORF">ERUC_LOCUS10070</name>
</gene>
<protein>
    <recommendedName>
        <fullName evidence="8">DUF7781 domain-containing protein</fullName>
    </recommendedName>
</protein>
<keyword evidence="5 7" id="KW-0472">Membrane</keyword>
<evidence type="ECO:0000256" key="1">
    <source>
        <dbReference type="ARBA" id="ARBA00004141"/>
    </source>
</evidence>
<evidence type="ECO:0000256" key="6">
    <source>
        <dbReference type="SAM" id="MobiDB-lite"/>
    </source>
</evidence>
<feature type="transmembrane region" description="Helical" evidence="7">
    <location>
        <begin position="42"/>
        <end position="62"/>
    </location>
</feature>
<keyword evidence="4 7" id="KW-1133">Transmembrane helix</keyword>
<keyword evidence="10" id="KW-1185">Reference proteome</keyword>
<feature type="domain" description="DUF7781" evidence="8">
    <location>
        <begin position="369"/>
        <end position="540"/>
    </location>
</feature>
<evidence type="ECO:0000256" key="7">
    <source>
        <dbReference type="SAM" id="Phobius"/>
    </source>
</evidence>
<evidence type="ECO:0000259" key="8">
    <source>
        <dbReference type="Pfam" id="PF25003"/>
    </source>
</evidence>
<dbReference type="InterPro" id="IPR056683">
    <property type="entry name" value="DUF7781"/>
</dbReference>
<dbReference type="PANTHER" id="PTHR31592:SF1">
    <property type="entry name" value="TRANSMEMBRANE PROTEIN 192"/>
    <property type="match status" value="1"/>
</dbReference>
<evidence type="ECO:0000256" key="2">
    <source>
        <dbReference type="ARBA" id="ARBA00006314"/>
    </source>
</evidence>
<accession>A0ABC8JMF0</accession>
<evidence type="ECO:0000256" key="5">
    <source>
        <dbReference type="ARBA" id="ARBA00023136"/>
    </source>
</evidence>
<dbReference type="Pfam" id="PF14802">
    <property type="entry name" value="TMEM192"/>
    <property type="match status" value="1"/>
</dbReference>
<dbReference type="Pfam" id="PF25003">
    <property type="entry name" value="DUF7781"/>
    <property type="match status" value="1"/>
</dbReference>
<comment type="caution">
    <text evidence="9">The sequence shown here is derived from an EMBL/GenBank/DDBJ whole genome shotgun (WGS) entry which is preliminary data.</text>
</comment>
<evidence type="ECO:0000256" key="3">
    <source>
        <dbReference type="ARBA" id="ARBA00022692"/>
    </source>
</evidence>
<comment type="subcellular location">
    <subcellularLocation>
        <location evidence="1">Membrane</location>
        <topology evidence="1">Multi-pass membrane protein</topology>
    </subcellularLocation>
</comment>
<dbReference type="PANTHER" id="PTHR31592">
    <property type="entry name" value="TRANSMEMBRANE PROTEIN 192"/>
    <property type="match status" value="1"/>
</dbReference>
<name>A0ABC8JMF0_ERUVS</name>
<dbReference type="Proteomes" id="UP001642260">
    <property type="component" value="Unassembled WGS sequence"/>
</dbReference>
<evidence type="ECO:0000256" key="4">
    <source>
        <dbReference type="ARBA" id="ARBA00022989"/>
    </source>
</evidence>